<keyword evidence="4" id="KW-1185">Reference proteome</keyword>
<feature type="signal peptide" evidence="2">
    <location>
        <begin position="1"/>
        <end position="26"/>
    </location>
</feature>
<sequence>MRARRSTALVAASVAAMLSLAGCSGASDDASSKPSGASSTSAPADDDTSGEAASSELTADNFMEVVAGSMANDASYHTVMKTSANGTVAMTAEGDAAVKGDDIAMAMTMSSQGMDMEVRVVDGIWYMNLGELSQDKFIKVDPSDDSNEMAKSFAGVTDQMDPSASVKAMEDAVVSVEKSGATEKLDGVDAQPYKVVVDTTKITGPMADTIKAAGDAIPATFTYTYWIGPDNKPRKMVMDQAGTTTEMTMTDWGKKVAVEAPAASDIVDMPTS</sequence>
<evidence type="ECO:0008006" key="5">
    <source>
        <dbReference type="Google" id="ProtNLM"/>
    </source>
</evidence>
<name>A0A413RJ47_9CELL</name>
<feature type="region of interest" description="Disordered" evidence="1">
    <location>
        <begin position="24"/>
        <end position="57"/>
    </location>
</feature>
<dbReference type="PROSITE" id="PS51257">
    <property type="entry name" value="PROKAR_LIPOPROTEIN"/>
    <property type="match status" value="1"/>
</dbReference>
<evidence type="ECO:0000313" key="4">
    <source>
        <dbReference type="Proteomes" id="UP000283374"/>
    </source>
</evidence>
<organism evidence="3 4">
    <name type="scientific">Cellulomonas rhizosphaerae</name>
    <dbReference type="NCBI Taxonomy" id="2293719"/>
    <lineage>
        <taxon>Bacteria</taxon>
        <taxon>Bacillati</taxon>
        <taxon>Actinomycetota</taxon>
        <taxon>Actinomycetes</taxon>
        <taxon>Micrococcales</taxon>
        <taxon>Cellulomonadaceae</taxon>
        <taxon>Cellulomonas</taxon>
    </lineage>
</organism>
<dbReference type="RefSeq" id="WP_118768080.1">
    <property type="nucleotide sequence ID" value="NZ_QWKP01000214.1"/>
</dbReference>
<protein>
    <recommendedName>
        <fullName evidence="5">LppX_LprAFG lipoprotein</fullName>
    </recommendedName>
</protein>
<comment type="caution">
    <text evidence="3">The sequence shown here is derived from an EMBL/GenBank/DDBJ whole genome shotgun (WGS) entry which is preliminary data.</text>
</comment>
<accession>A0A413RJ47</accession>
<dbReference type="AlphaFoldDB" id="A0A413RJ47"/>
<dbReference type="EMBL" id="QWKP01000214">
    <property type="protein sequence ID" value="RHA38436.1"/>
    <property type="molecule type" value="Genomic_DNA"/>
</dbReference>
<evidence type="ECO:0000313" key="3">
    <source>
        <dbReference type="EMBL" id="RHA38436.1"/>
    </source>
</evidence>
<feature type="chain" id="PRO_5019219683" description="LppX_LprAFG lipoprotein" evidence="2">
    <location>
        <begin position="27"/>
        <end position="272"/>
    </location>
</feature>
<keyword evidence="2" id="KW-0732">Signal</keyword>
<dbReference type="InterPro" id="IPR029046">
    <property type="entry name" value="LolA/LolB/LppX"/>
</dbReference>
<dbReference type="Proteomes" id="UP000283374">
    <property type="component" value="Unassembled WGS sequence"/>
</dbReference>
<evidence type="ECO:0000256" key="1">
    <source>
        <dbReference type="SAM" id="MobiDB-lite"/>
    </source>
</evidence>
<dbReference type="SUPFAM" id="SSF89392">
    <property type="entry name" value="Prokaryotic lipoproteins and lipoprotein localization factors"/>
    <property type="match status" value="1"/>
</dbReference>
<dbReference type="Gene3D" id="2.50.20.20">
    <property type="match status" value="1"/>
</dbReference>
<proteinExistence type="predicted"/>
<dbReference type="OrthoDB" id="3781094at2"/>
<evidence type="ECO:0000256" key="2">
    <source>
        <dbReference type="SAM" id="SignalP"/>
    </source>
</evidence>
<reference evidence="3 4" key="1">
    <citation type="submission" date="2018-08" db="EMBL/GenBank/DDBJ databases">
        <title>Cellulomonas rhizosphaerae sp. nov., a novel actinomycete isolated from soil.</title>
        <authorList>
            <person name="Tian Y."/>
        </authorList>
    </citation>
    <scope>NUCLEOTIDE SEQUENCE [LARGE SCALE GENOMIC DNA]</scope>
    <source>
        <strain evidence="3 4">NEAU-TCZ24</strain>
    </source>
</reference>
<gene>
    <name evidence="3" type="ORF">D1825_14280</name>
</gene>
<feature type="compositionally biased region" description="Low complexity" evidence="1">
    <location>
        <begin position="24"/>
        <end position="43"/>
    </location>
</feature>